<evidence type="ECO:0000259" key="5">
    <source>
        <dbReference type="PROSITE" id="PS51007"/>
    </source>
</evidence>
<dbReference type="AlphaFoldDB" id="A0A0E9N247"/>
<dbReference type="RefSeq" id="WP_046369714.1">
    <property type="nucleotide sequence ID" value="NZ_BBWV01000002.1"/>
</dbReference>
<dbReference type="GO" id="GO:0020037">
    <property type="term" value="F:heme binding"/>
    <property type="evidence" value="ECO:0007669"/>
    <property type="project" value="InterPro"/>
</dbReference>
<reference evidence="6 7" key="1">
    <citation type="submission" date="2015-04" db="EMBL/GenBank/DDBJ databases">
        <title>Whole genome shotgun sequence of Flavihumibacter petaseus NBRC 106054.</title>
        <authorList>
            <person name="Miyazawa S."/>
            <person name="Hosoyama A."/>
            <person name="Hashimoto M."/>
            <person name="Noguchi M."/>
            <person name="Tsuchikane K."/>
            <person name="Ohji S."/>
            <person name="Yamazoe A."/>
            <person name="Ichikawa N."/>
            <person name="Kimura A."/>
            <person name="Fujita N."/>
        </authorList>
    </citation>
    <scope>NUCLEOTIDE SEQUENCE [LARGE SCALE GENOMIC DNA]</scope>
    <source>
        <strain evidence="6 7">NBRC 106054</strain>
    </source>
</reference>
<dbReference type="GO" id="GO:0046872">
    <property type="term" value="F:metal ion binding"/>
    <property type="evidence" value="ECO:0007669"/>
    <property type="project" value="UniProtKB-KW"/>
</dbReference>
<evidence type="ECO:0000256" key="2">
    <source>
        <dbReference type="ARBA" id="ARBA00022723"/>
    </source>
</evidence>
<name>A0A0E9N247_9BACT</name>
<gene>
    <name evidence="6" type="ORF">FPE01S_02_10050</name>
</gene>
<evidence type="ECO:0000313" key="6">
    <source>
        <dbReference type="EMBL" id="GAO43899.1"/>
    </source>
</evidence>
<dbReference type="STRING" id="1220578.FPE01S_02_10050"/>
<keyword evidence="2 4" id="KW-0479">Metal-binding</keyword>
<proteinExistence type="predicted"/>
<comment type="caution">
    <text evidence="6">The sequence shown here is derived from an EMBL/GenBank/DDBJ whole genome shotgun (WGS) entry which is preliminary data.</text>
</comment>
<organism evidence="6 7">
    <name type="scientific">Flavihumibacter petaseus NBRC 106054</name>
    <dbReference type="NCBI Taxonomy" id="1220578"/>
    <lineage>
        <taxon>Bacteria</taxon>
        <taxon>Pseudomonadati</taxon>
        <taxon>Bacteroidota</taxon>
        <taxon>Chitinophagia</taxon>
        <taxon>Chitinophagales</taxon>
        <taxon>Chitinophagaceae</taxon>
        <taxon>Flavihumibacter</taxon>
    </lineage>
</organism>
<evidence type="ECO:0000256" key="4">
    <source>
        <dbReference type="PROSITE-ProRule" id="PRU00433"/>
    </source>
</evidence>
<protein>
    <recommendedName>
        <fullName evidence="5">Cytochrome c domain-containing protein</fullName>
    </recommendedName>
</protein>
<dbReference type="InterPro" id="IPR036909">
    <property type="entry name" value="Cyt_c-like_dom_sf"/>
</dbReference>
<evidence type="ECO:0000313" key="7">
    <source>
        <dbReference type="Proteomes" id="UP000033121"/>
    </source>
</evidence>
<dbReference type="EMBL" id="BBWV01000002">
    <property type="protein sequence ID" value="GAO43899.1"/>
    <property type="molecule type" value="Genomic_DNA"/>
</dbReference>
<dbReference type="OrthoDB" id="1524066at2"/>
<dbReference type="GO" id="GO:0009055">
    <property type="term" value="F:electron transfer activity"/>
    <property type="evidence" value="ECO:0007669"/>
    <property type="project" value="InterPro"/>
</dbReference>
<feature type="domain" description="Cytochrome c" evidence="5">
    <location>
        <begin position="42"/>
        <end position="123"/>
    </location>
</feature>
<accession>A0A0E9N247</accession>
<dbReference type="Gene3D" id="1.10.760.10">
    <property type="entry name" value="Cytochrome c-like domain"/>
    <property type="match status" value="1"/>
</dbReference>
<dbReference type="PROSITE" id="PS51257">
    <property type="entry name" value="PROKAR_LIPOPROTEIN"/>
    <property type="match status" value="1"/>
</dbReference>
<dbReference type="PROSITE" id="PS51007">
    <property type="entry name" value="CYTC"/>
    <property type="match status" value="1"/>
</dbReference>
<dbReference type="SUPFAM" id="SSF46626">
    <property type="entry name" value="Cytochrome c"/>
    <property type="match status" value="1"/>
</dbReference>
<dbReference type="InterPro" id="IPR009056">
    <property type="entry name" value="Cyt_c-like_dom"/>
</dbReference>
<dbReference type="Proteomes" id="UP000033121">
    <property type="component" value="Unassembled WGS sequence"/>
</dbReference>
<sequence length="126" mass="13382">MKAQHILLASQLIALCLLSSCSKDKESDQPTDPDNPPTCNTANMSFANNVLPIINSNCSSCHGATPTAPFSLTNYAEVKVVADDGRLIGAINHQSGYVPMPQNAAKLSSCNIAKIQAWIDQGKPNN</sequence>
<evidence type="ECO:0000256" key="3">
    <source>
        <dbReference type="ARBA" id="ARBA00023004"/>
    </source>
</evidence>
<keyword evidence="1 4" id="KW-0349">Heme</keyword>
<keyword evidence="7" id="KW-1185">Reference proteome</keyword>
<evidence type="ECO:0000256" key="1">
    <source>
        <dbReference type="ARBA" id="ARBA00022617"/>
    </source>
</evidence>
<keyword evidence="3 4" id="KW-0408">Iron</keyword>